<feature type="chain" id="PRO_5035930057" evidence="1">
    <location>
        <begin position="19"/>
        <end position="2351"/>
    </location>
</feature>
<evidence type="ECO:0000313" key="3">
    <source>
        <dbReference type="Proteomes" id="UP000688137"/>
    </source>
</evidence>
<organism evidence="2 3">
    <name type="scientific">Paramecium primaurelia</name>
    <dbReference type="NCBI Taxonomy" id="5886"/>
    <lineage>
        <taxon>Eukaryota</taxon>
        <taxon>Sar</taxon>
        <taxon>Alveolata</taxon>
        <taxon>Ciliophora</taxon>
        <taxon>Intramacronucleata</taxon>
        <taxon>Oligohymenophorea</taxon>
        <taxon>Peniculida</taxon>
        <taxon>Parameciidae</taxon>
        <taxon>Paramecium</taxon>
    </lineage>
</organism>
<name>A0A8S1QNV4_PARPR</name>
<proteinExistence type="predicted"/>
<keyword evidence="1" id="KW-0732">Signal</keyword>
<accession>A0A8S1QNV4</accession>
<comment type="caution">
    <text evidence="2">The sequence shown here is derived from an EMBL/GenBank/DDBJ whole genome shotgun (WGS) entry which is preliminary data.</text>
</comment>
<gene>
    <name evidence="2" type="ORF">PPRIM_AZ9-3.1.T1700033</name>
</gene>
<protein>
    <submittedName>
        <fullName evidence="2">Uncharacterized protein</fullName>
    </submittedName>
</protein>
<evidence type="ECO:0000256" key="1">
    <source>
        <dbReference type="SAM" id="SignalP"/>
    </source>
</evidence>
<sequence length="2351" mass="251380">MKQFLCLWLLIGISLCVTTSITECECAQLLTKTDCTKRTSLGCSWDETKNTCGKGTVTPPVTITYASYCQSFTQADCAKTNGCLWNTDKCTHFTGCTAFNKTLDEECQAISNKCITDGVHCVEIGECKSYLKQLPCKVDQSKKDCFWTGEACIDATLCEHYPKDLTTDEKCREKNKKCTVSKSGSGCQDSATSCAQQDGEQQCYFGDQQAKQKCFWTGNECVNRTCDKAPATSSYNTHAQCQNYDPTCTTTGAGCRTITTCSDAKLSEGCKVNSSGQQCIWVDNLCKDYKCESAPLTRNSNPLCEQFKPGGKCVTKKDGGCKDNGSCSSLDQVACEKDKDGGLCVFNVTCKNKTCENAPATNENHEACTLYMPTCTVNSTNKGCRTRTCDNAPNTINSLGDCNSYVTGCIPKKGGGCQTLTTCDKIEVAEVCLKDTNGKDCVWDAELNKCLDKTCANAPSDKRTSHEKCNSYLSSCTVNSVKNACIEMICENIVEQGDCVVDKDNKKCKYRSSCYKQECRLASQTITTHAACQEHMNSCTLDNTGKGCMPIPPSCGAINTQEGCVKNSNGGECAWASSRCQDKSCSTAPSTNTDNTACNSYKPNCLVNNTENGCIDPLTVACTSRQREDNCYSSVGLQCVYNPTKKCQARSCDTASDNTITQPASNGYLTSFTNSQCNTYVTGCVRSNNGNGCRTKAAACADYNQYNCDQKTTSGKSCFLNNSDNTCVDLVCEKIKLTTHENCENASGMDKACTVAKGASPTTCMTKLDSCGQYEVNQCKSTKSGKKCIWANNICREAVCSDASDSNLYNNHTKCNEYVNTCTVIERVDNKGCIPRKANCSDYTSQAQCFKNQADADCYWNGNNTCVTFSTMTCAQIVLTTTYNDANCETVKYSCKANSTTACQNKVCTDYTKTNGKSTGGTAVSTDDHCKTLDPTCTINNAETKACMTKPETCTGTTENICSWSKAGECAFDGTNCVLKSTQCSEKRGTNLTNAICSTFNPACSANLAGTACVVQLAACANYTGETLPNCRKSTAGLCKIDTTCQAVDSPIVCANIIKNGTPLLSYEICQDFSATCSVKKDKSACLTIGNCSTYTADDGADCYKGSDGTCLWYDADGEGEAPAGCIAIASTDCPKITGEAGSLNEDTCQFYHSSCYANKDGSACYEKKATCSEYSVNNCLKTSGGAKCYWYDPPGDDAASCIQISTPSTDCPKLLKAQLGNNDTTDDICKGYNASCVKNKDSTSCLEVKAACTGYSPEINCVNTSGGTKCYWHTPSGGTASCKQITQTDCGLVTGTSLTYDNCQAYNNSCSVNSTGTACEAKSCTNKPTPWNHSACSSYLSTCTANKVSAADACKTAPTKCSDVTVQADCIGSVNDGECEWIVGSVSGQCVKKTCYTKSTSAELTHSDCSTYMSSCTVARIGGCLTKGACNTYLSEEQCKNGGNCFWNERKALTCVDLQCDKIEDSYNTHELCSGINKLKCTVKSTGLGCQNRLQSCSSYNDKNCYFNSADQVCVMVSQDDGTSKCMEKACTTAGSSYTDHTGCYDYYKAIAGTKTAEHCTVALVTAADGTISPAGCQKVGACTDYGKDQCYVDSEGKTCVWDDTNKCRIKTCETAPDTESYDSDDECKTYLDDGSCTVASDDMGCVVRPEKCEGMTEKQCIKDKAGNACQYLNGQCYTKSCSTAPTDINTKDQCAAYLPECTLDENNRCKLEICEDFAFTTDDECQKAKAGCTTNGTICVLRTSCQAVTNEKGCVSDDKLQKCQWISTSSTCVSRTCATAPATTDYDTEDECKAYKEGCTTKRGGGCVAKSTCSAATAESACSPKTICTWENDKCRDLGCQDFSFSTHAECKKASDKINCTAGPNGKCTTLTTCEAAQVRAACIEGIYNGLLQPCLWIPKANNGNGACYQYTSCKSRDWKLHDECQWISNQCTTDGSTCLAITLCSETKTKEGCKVGYDKDCIFTVPAIDSSDPPICKAYTSCADAFYKTHSECQAASTKCTTNGVTSCAPLAACSTYTVEEACAINDVGIVIEQSTGYITSTGICEWKENACRDQACKDLQGVSHSECYSKLKGCTSDGANCLTIAACATYTTQIACSTAYGSDGPSGKCQWDATANNNSGACRVFQCSDITGGISTNVCQASLATCVSNGTICIEQANCSSAAYQNLITCNSGGKDGICVFTKSTATGATPNQGTCALMTSCTSAKNDPQACGRAKDRCSYTPEVKTGTTTNPSKCEPHTCASYKQSNNGICANFLSWDKKTQQICVVEGTECKEKDPATLTQEQCYVSSGYTYTWNAATSKCGVCTAVQQNNNNTTTNPNTTTPNNTDDSGYILGFTTIILGYLVF</sequence>
<feature type="signal peptide" evidence="1">
    <location>
        <begin position="1"/>
        <end position="18"/>
    </location>
</feature>
<dbReference type="Pfam" id="PF01508">
    <property type="entry name" value="Paramecium_SA"/>
    <property type="match status" value="24"/>
</dbReference>
<dbReference type="Proteomes" id="UP000688137">
    <property type="component" value="Unassembled WGS sequence"/>
</dbReference>
<evidence type="ECO:0000313" key="2">
    <source>
        <dbReference type="EMBL" id="CAD8116237.1"/>
    </source>
</evidence>
<reference evidence="2" key="1">
    <citation type="submission" date="2021-01" db="EMBL/GenBank/DDBJ databases">
        <authorList>
            <consortium name="Genoscope - CEA"/>
            <person name="William W."/>
        </authorList>
    </citation>
    <scope>NUCLEOTIDE SEQUENCE</scope>
</reference>
<dbReference type="SMART" id="SM00639">
    <property type="entry name" value="PSA"/>
    <property type="match status" value="28"/>
</dbReference>
<dbReference type="EMBL" id="CAJJDM010000179">
    <property type="protein sequence ID" value="CAD8116237.1"/>
    <property type="molecule type" value="Genomic_DNA"/>
</dbReference>
<dbReference type="OMA" id="SGGAKCY"/>
<dbReference type="InterPro" id="IPR002895">
    <property type="entry name" value="Paramecium_SA"/>
</dbReference>
<keyword evidence="3" id="KW-1185">Reference proteome</keyword>